<dbReference type="OrthoDB" id="10250320at2759"/>
<evidence type="ECO:0000259" key="1">
    <source>
        <dbReference type="Pfam" id="PF00134"/>
    </source>
</evidence>
<dbReference type="SUPFAM" id="SSF47954">
    <property type="entry name" value="Cyclin-like"/>
    <property type="match status" value="1"/>
</dbReference>
<dbReference type="AlphaFoldDB" id="A0A1B2JI69"/>
<dbReference type="Gene3D" id="1.10.472.10">
    <property type="entry name" value="Cyclin-like"/>
    <property type="match status" value="1"/>
</dbReference>
<dbReference type="GO" id="GO:0005634">
    <property type="term" value="C:nucleus"/>
    <property type="evidence" value="ECO:0007669"/>
    <property type="project" value="TreeGrafter"/>
</dbReference>
<protein>
    <submittedName>
        <fullName evidence="2">BA75_04400T0</fullName>
    </submittedName>
</protein>
<evidence type="ECO:0000313" key="3">
    <source>
        <dbReference type="Proteomes" id="UP000094565"/>
    </source>
</evidence>
<dbReference type="InterPro" id="IPR036915">
    <property type="entry name" value="Cyclin-like_sf"/>
</dbReference>
<gene>
    <name evidence="2" type="primary">PCL2</name>
    <name evidence="2" type="ORF">ATY40_BA7504400</name>
</gene>
<dbReference type="GO" id="GO:0000307">
    <property type="term" value="C:cyclin-dependent protein kinase holoenzyme complex"/>
    <property type="evidence" value="ECO:0007669"/>
    <property type="project" value="TreeGrafter"/>
</dbReference>
<organism evidence="2 3">
    <name type="scientific">Komagataella pastoris</name>
    <name type="common">Yeast</name>
    <name type="synonym">Pichia pastoris</name>
    <dbReference type="NCBI Taxonomy" id="4922"/>
    <lineage>
        <taxon>Eukaryota</taxon>
        <taxon>Fungi</taxon>
        <taxon>Dikarya</taxon>
        <taxon>Ascomycota</taxon>
        <taxon>Saccharomycotina</taxon>
        <taxon>Pichiomycetes</taxon>
        <taxon>Pichiales</taxon>
        <taxon>Pichiaceae</taxon>
        <taxon>Komagataella</taxon>
    </lineage>
</organism>
<dbReference type="EMBL" id="CP014587">
    <property type="protein sequence ID" value="ANZ77716.1"/>
    <property type="molecule type" value="Genomic_DNA"/>
</dbReference>
<dbReference type="Pfam" id="PF00134">
    <property type="entry name" value="Cyclin_N"/>
    <property type="match status" value="1"/>
</dbReference>
<proteinExistence type="predicted"/>
<keyword evidence="3" id="KW-1185">Reference proteome</keyword>
<evidence type="ECO:0000313" key="2">
    <source>
        <dbReference type="EMBL" id="ANZ77716.1"/>
    </source>
</evidence>
<dbReference type="GO" id="GO:0016538">
    <property type="term" value="F:cyclin-dependent protein serine/threonine kinase regulator activity"/>
    <property type="evidence" value="ECO:0007669"/>
    <property type="project" value="TreeGrafter"/>
</dbReference>
<accession>A0A1B2JI69</accession>
<dbReference type="InterPro" id="IPR006671">
    <property type="entry name" value="Cyclin_N"/>
</dbReference>
<dbReference type="CDD" id="cd20557">
    <property type="entry name" value="CYCLIN_ScPCL1-like"/>
    <property type="match status" value="1"/>
</dbReference>
<name>A0A1B2JI69_PICPA</name>
<dbReference type="GO" id="GO:0019901">
    <property type="term" value="F:protein kinase binding"/>
    <property type="evidence" value="ECO:0007669"/>
    <property type="project" value="InterPro"/>
</dbReference>
<dbReference type="InterPro" id="IPR013922">
    <property type="entry name" value="Cyclin_PHO80-like"/>
</dbReference>
<feature type="domain" description="Cyclin N-terminal" evidence="1">
    <location>
        <begin position="47"/>
        <end position="145"/>
    </location>
</feature>
<reference evidence="2 3" key="1">
    <citation type="submission" date="2016-02" db="EMBL/GenBank/DDBJ databases">
        <title>Comparative genomic and transcriptomic foundation for Pichia pastoris.</title>
        <authorList>
            <person name="Love K.R."/>
            <person name="Shah K.A."/>
            <person name="Whittaker C.A."/>
            <person name="Wu J."/>
            <person name="Bartlett M.C."/>
            <person name="Ma D."/>
            <person name="Leeson R.L."/>
            <person name="Priest M."/>
            <person name="Young S.K."/>
            <person name="Love J.C."/>
        </authorList>
    </citation>
    <scope>NUCLEOTIDE SEQUENCE [LARGE SCALE GENOMIC DNA]</scope>
    <source>
        <strain evidence="2 3">ATCC 28485</strain>
    </source>
</reference>
<dbReference type="PANTHER" id="PTHR15615:SF10">
    <property type="entry name" value="PHO85 CYCLIN-2-RELATED"/>
    <property type="match status" value="1"/>
</dbReference>
<sequence length="274" mass="30228">MSNREALSIFLRSPVSTPMVDYLVVTTESVIQLKAKTFSRNLASVSLKTFINSLILHSNVQTNTLMSTLYFLVKLRGVLPPSATGIHASTHHRIFLGCLIVAAKTLNDSSPLNHHWASYTDGLLSLDDVNTLERELLGYFNWDLRIHTNDLLNILAPFLSPIAYSLRESKNARITKFAPSLSLVKSPSQNSAHSETVYCSVSSIPSLISSTSTNSVVTSMSTTEREDSVHEFNLRPLKLSTRMAFANFKTIPSTTDESEILPKCEPLLSRGLAA</sequence>
<dbReference type="Proteomes" id="UP000094565">
    <property type="component" value="Chromosome 4"/>
</dbReference>
<dbReference type="PANTHER" id="PTHR15615">
    <property type="match status" value="1"/>
</dbReference>